<dbReference type="PANTHER" id="PTHR24329">
    <property type="entry name" value="HOMEOBOX PROTEIN ARISTALESS"/>
    <property type="match status" value="1"/>
</dbReference>
<keyword evidence="3 5" id="KW-0371">Homeobox</keyword>
<feature type="DNA-binding region" description="Homeobox" evidence="5">
    <location>
        <begin position="6"/>
        <end position="65"/>
    </location>
</feature>
<feature type="domain" description="Homeobox" evidence="8">
    <location>
        <begin position="4"/>
        <end position="64"/>
    </location>
</feature>
<dbReference type="InterPro" id="IPR001356">
    <property type="entry name" value="HD"/>
</dbReference>
<keyword evidence="10" id="KW-1185">Reference proteome</keyword>
<organism evidence="9 10">
    <name type="scientific">Ridgeia piscesae</name>
    <name type="common">Tubeworm</name>
    <dbReference type="NCBI Taxonomy" id="27915"/>
    <lineage>
        <taxon>Eukaryota</taxon>
        <taxon>Metazoa</taxon>
        <taxon>Spiralia</taxon>
        <taxon>Lophotrochozoa</taxon>
        <taxon>Annelida</taxon>
        <taxon>Polychaeta</taxon>
        <taxon>Sedentaria</taxon>
        <taxon>Canalipalpata</taxon>
        <taxon>Sabellida</taxon>
        <taxon>Siboglinidae</taxon>
        <taxon>Ridgeia</taxon>
    </lineage>
</organism>
<dbReference type="AlphaFoldDB" id="A0AAD9NT92"/>
<name>A0AAD9NT92_RIDPI</name>
<dbReference type="CDD" id="cd00086">
    <property type="entry name" value="homeodomain"/>
    <property type="match status" value="1"/>
</dbReference>
<evidence type="ECO:0000256" key="4">
    <source>
        <dbReference type="ARBA" id="ARBA00023242"/>
    </source>
</evidence>
<feature type="region of interest" description="Disordered" evidence="7">
    <location>
        <begin position="201"/>
        <end position="243"/>
    </location>
</feature>
<dbReference type="SUPFAM" id="SSF46689">
    <property type="entry name" value="Homeodomain-like"/>
    <property type="match status" value="1"/>
</dbReference>
<dbReference type="InterPro" id="IPR017970">
    <property type="entry name" value="Homeobox_CS"/>
</dbReference>
<dbReference type="PROSITE" id="PS00027">
    <property type="entry name" value="HOMEOBOX_1"/>
    <property type="match status" value="1"/>
</dbReference>
<keyword evidence="4 5" id="KW-0539">Nucleus</keyword>
<dbReference type="SMART" id="SM00389">
    <property type="entry name" value="HOX"/>
    <property type="match status" value="1"/>
</dbReference>
<sequence>MFTNNDRRNRTTFTPQQLATLEELFARTHYPDIFIREELAIRISLTEARVQVWFQNRRAKWRKEMRMRCGRDPWRTSGTFVGFPSMSATWPLAGAAFGSLSPPRSPSRPGAVPVSRSATELLYTETMRMALAQSCLRESMTTALQQQGMSTTPSGGCFPLICSCALHATTALTGSPASPSIPATAGLNHCLSTALTGKCPGSPDDQKMAPTSGSNSPIAGDRAWSPRSPLGGARTMTGVVAEK</sequence>
<evidence type="ECO:0000256" key="7">
    <source>
        <dbReference type="SAM" id="MobiDB-lite"/>
    </source>
</evidence>
<dbReference type="Proteomes" id="UP001209878">
    <property type="component" value="Unassembled WGS sequence"/>
</dbReference>
<dbReference type="InterPro" id="IPR050649">
    <property type="entry name" value="Paired_Homeobox_TFs"/>
</dbReference>
<proteinExistence type="predicted"/>
<accession>A0AAD9NT92</accession>
<dbReference type="FunFam" id="1.10.10.60:FF:000291">
    <property type="entry name" value="ALX homeobox protein 1"/>
    <property type="match status" value="1"/>
</dbReference>
<evidence type="ECO:0000256" key="3">
    <source>
        <dbReference type="ARBA" id="ARBA00023155"/>
    </source>
</evidence>
<dbReference type="EMBL" id="JAODUO010000537">
    <property type="protein sequence ID" value="KAK2178584.1"/>
    <property type="molecule type" value="Genomic_DNA"/>
</dbReference>
<dbReference type="InterPro" id="IPR009057">
    <property type="entry name" value="Homeodomain-like_sf"/>
</dbReference>
<dbReference type="PANTHER" id="PTHR24329:SF543">
    <property type="entry name" value="FI01017P-RELATED"/>
    <property type="match status" value="1"/>
</dbReference>
<evidence type="ECO:0000256" key="1">
    <source>
        <dbReference type="ARBA" id="ARBA00004123"/>
    </source>
</evidence>
<dbReference type="Gene3D" id="1.10.10.60">
    <property type="entry name" value="Homeodomain-like"/>
    <property type="match status" value="1"/>
</dbReference>
<reference evidence="9" key="1">
    <citation type="journal article" date="2023" name="Mol. Biol. Evol.">
        <title>Third-Generation Sequencing Reveals the Adaptive Role of the Epigenome in Three Deep-Sea Polychaetes.</title>
        <authorList>
            <person name="Perez M."/>
            <person name="Aroh O."/>
            <person name="Sun Y."/>
            <person name="Lan Y."/>
            <person name="Juniper S.K."/>
            <person name="Young C.R."/>
            <person name="Angers B."/>
            <person name="Qian P.Y."/>
        </authorList>
    </citation>
    <scope>NUCLEOTIDE SEQUENCE</scope>
    <source>
        <strain evidence="9">R07B-5</strain>
    </source>
</reference>
<keyword evidence="2 5" id="KW-0238">DNA-binding</keyword>
<comment type="caution">
    <text evidence="9">The sequence shown here is derived from an EMBL/GenBank/DDBJ whole genome shotgun (WGS) entry which is preliminary data.</text>
</comment>
<gene>
    <name evidence="9" type="ORF">NP493_538g02025</name>
</gene>
<evidence type="ECO:0000259" key="8">
    <source>
        <dbReference type="PROSITE" id="PS50071"/>
    </source>
</evidence>
<dbReference type="GO" id="GO:0005634">
    <property type="term" value="C:nucleus"/>
    <property type="evidence" value="ECO:0007669"/>
    <property type="project" value="UniProtKB-SubCell"/>
</dbReference>
<evidence type="ECO:0000313" key="9">
    <source>
        <dbReference type="EMBL" id="KAK2178584.1"/>
    </source>
</evidence>
<evidence type="ECO:0000313" key="10">
    <source>
        <dbReference type="Proteomes" id="UP001209878"/>
    </source>
</evidence>
<comment type="subcellular location">
    <subcellularLocation>
        <location evidence="1 5 6">Nucleus</location>
    </subcellularLocation>
</comment>
<dbReference type="Pfam" id="PF00046">
    <property type="entry name" value="Homeodomain"/>
    <property type="match status" value="1"/>
</dbReference>
<dbReference type="PROSITE" id="PS50071">
    <property type="entry name" value="HOMEOBOX_2"/>
    <property type="match status" value="1"/>
</dbReference>
<evidence type="ECO:0000256" key="5">
    <source>
        <dbReference type="PROSITE-ProRule" id="PRU00108"/>
    </source>
</evidence>
<dbReference type="GO" id="GO:0000981">
    <property type="term" value="F:DNA-binding transcription factor activity, RNA polymerase II-specific"/>
    <property type="evidence" value="ECO:0007669"/>
    <property type="project" value="InterPro"/>
</dbReference>
<evidence type="ECO:0000256" key="2">
    <source>
        <dbReference type="ARBA" id="ARBA00023125"/>
    </source>
</evidence>
<dbReference type="GO" id="GO:0000977">
    <property type="term" value="F:RNA polymerase II transcription regulatory region sequence-specific DNA binding"/>
    <property type="evidence" value="ECO:0007669"/>
    <property type="project" value="TreeGrafter"/>
</dbReference>
<protein>
    <recommendedName>
        <fullName evidence="8">Homeobox domain-containing protein</fullName>
    </recommendedName>
</protein>
<evidence type="ECO:0000256" key="6">
    <source>
        <dbReference type="RuleBase" id="RU000682"/>
    </source>
</evidence>